<evidence type="ECO:0000313" key="3">
    <source>
        <dbReference type="Proteomes" id="UP001594351"/>
    </source>
</evidence>
<evidence type="ECO:0000259" key="1">
    <source>
        <dbReference type="Pfam" id="PF07696"/>
    </source>
</evidence>
<keyword evidence="3" id="KW-1185">Reference proteome</keyword>
<name>A0ABV6YS65_UNCC1</name>
<sequence>MLNRFLIIIGFIVIAVLLAPSISLGLVTGESQRIFIIDAHDEEYQQGNYDLSDYIEILPDPTGKWTIDDVTAVDFDHKFILNDPQKIRRDPAIDVCWVRLTVKNNLDHDELWLLDPQWDTTELYTPEASGGYSVKKTGFFIPIRDRYYKKISGAAWRPLPLRVKKGLTQTYYWRIT</sequence>
<evidence type="ECO:0000313" key="2">
    <source>
        <dbReference type="EMBL" id="MFC1849040.1"/>
    </source>
</evidence>
<reference evidence="2 3" key="1">
    <citation type="submission" date="2024-09" db="EMBL/GenBank/DDBJ databases">
        <title>Laminarin stimulates single cell rates of sulfate reduction while oxygen inhibits transcriptomic activity in coastal marine sediment.</title>
        <authorList>
            <person name="Lindsay M."/>
            <person name="Orcutt B."/>
            <person name="Emerson D."/>
            <person name="Stepanauskas R."/>
            <person name="D'Angelo T."/>
        </authorList>
    </citation>
    <scope>NUCLEOTIDE SEQUENCE [LARGE SCALE GENOMIC DNA]</scope>
    <source>
        <strain evidence="2">SAG AM-311-K15</strain>
    </source>
</reference>
<protein>
    <submittedName>
        <fullName evidence="2">7TM-DISM domain-containing protein</fullName>
    </submittedName>
</protein>
<dbReference type="Proteomes" id="UP001594351">
    <property type="component" value="Unassembled WGS sequence"/>
</dbReference>
<dbReference type="EMBL" id="JBHPBY010000018">
    <property type="protein sequence ID" value="MFC1849040.1"/>
    <property type="molecule type" value="Genomic_DNA"/>
</dbReference>
<dbReference type="Pfam" id="PF07696">
    <property type="entry name" value="7TMR-DISMED2"/>
    <property type="match status" value="1"/>
</dbReference>
<feature type="domain" description="7TM-DISM receptor extracellular" evidence="1">
    <location>
        <begin position="53"/>
        <end position="175"/>
    </location>
</feature>
<dbReference type="InterPro" id="IPR011622">
    <property type="entry name" value="7TMR_DISM_rcpt_extracell_dom2"/>
</dbReference>
<dbReference type="Gene3D" id="2.60.40.2380">
    <property type="match status" value="1"/>
</dbReference>
<accession>A0ABV6YS65</accession>
<gene>
    <name evidence="2" type="ORF">ACFL27_02415</name>
</gene>
<proteinExistence type="predicted"/>
<comment type="caution">
    <text evidence="2">The sequence shown here is derived from an EMBL/GenBank/DDBJ whole genome shotgun (WGS) entry which is preliminary data.</text>
</comment>
<organism evidence="2 3">
    <name type="scientific">candidate division CSSED10-310 bacterium</name>
    <dbReference type="NCBI Taxonomy" id="2855610"/>
    <lineage>
        <taxon>Bacteria</taxon>
        <taxon>Bacteria division CSSED10-310</taxon>
    </lineage>
</organism>